<proteinExistence type="predicted"/>
<dbReference type="Pfam" id="PF02575">
    <property type="entry name" value="YbaB_DNA_bd"/>
    <property type="match status" value="1"/>
</dbReference>
<accession>A0ABT1QDR4</accession>
<dbReference type="RefSeq" id="WP_255969746.1">
    <property type="nucleotide sequence ID" value="NZ_JANFQF010000011.1"/>
</dbReference>
<organism evidence="1 2">
    <name type="scientific">Rhodococcus tibetensis</name>
    <dbReference type="NCBI Taxonomy" id="2965064"/>
    <lineage>
        <taxon>Bacteria</taxon>
        <taxon>Bacillati</taxon>
        <taxon>Actinomycetota</taxon>
        <taxon>Actinomycetes</taxon>
        <taxon>Mycobacteriales</taxon>
        <taxon>Nocardiaceae</taxon>
        <taxon>Rhodococcus</taxon>
    </lineage>
</organism>
<gene>
    <name evidence="1" type="ORF">NOF53_14800</name>
</gene>
<protein>
    <submittedName>
        <fullName evidence="1">YbaB/EbfC family nucleoid-associated protein</fullName>
    </submittedName>
</protein>
<dbReference type="InterPro" id="IPR004401">
    <property type="entry name" value="YbaB/EbfC"/>
</dbReference>
<evidence type="ECO:0000313" key="2">
    <source>
        <dbReference type="Proteomes" id="UP001524501"/>
    </source>
</evidence>
<sequence length="153" mass="16357">MVDPAARDELRARNEAFRHQLDSMLDTLRRQADSLVRARAEVASATGSGTSSDGLVRIGVDAAGIVTAVDLSADTFRRTSPERLGSSIAEAARGAVADVRLRTADALAPVLEARRDLPDLSELVPDAPRLGDLQPCSAEEPGWDVSVLRRADR</sequence>
<dbReference type="InterPro" id="IPR036894">
    <property type="entry name" value="YbaB-like_sf"/>
</dbReference>
<reference evidence="1 2" key="1">
    <citation type="submission" date="2022-07" db="EMBL/GenBank/DDBJ databases">
        <title>Degradation activity of malathion, p-nitrophenol and potential low-temperature adaptation strategy of Rhodococcus sp. FXJ9.536.</title>
        <authorList>
            <person name="Huang J."/>
            <person name="Huang Y."/>
        </authorList>
    </citation>
    <scope>NUCLEOTIDE SEQUENCE [LARGE SCALE GENOMIC DNA]</scope>
    <source>
        <strain evidence="1 2">FXJ9.536</strain>
    </source>
</reference>
<name>A0ABT1QDR4_9NOCA</name>
<dbReference type="EMBL" id="JANFQF010000011">
    <property type="protein sequence ID" value="MCQ4120424.1"/>
    <property type="molecule type" value="Genomic_DNA"/>
</dbReference>
<evidence type="ECO:0000313" key="1">
    <source>
        <dbReference type="EMBL" id="MCQ4120424.1"/>
    </source>
</evidence>
<dbReference type="Gene3D" id="3.30.1310.10">
    <property type="entry name" value="Nucleoid-associated protein YbaB-like domain"/>
    <property type="match status" value="1"/>
</dbReference>
<dbReference type="Proteomes" id="UP001524501">
    <property type="component" value="Unassembled WGS sequence"/>
</dbReference>
<dbReference type="SUPFAM" id="SSF82607">
    <property type="entry name" value="YbaB-like"/>
    <property type="match status" value="1"/>
</dbReference>
<keyword evidence="2" id="KW-1185">Reference proteome</keyword>
<comment type="caution">
    <text evidence="1">The sequence shown here is derived from an EMBL/GenBank/DDBJ whole genome shotgun (WGS) entry which is preliminary data.</text>
</comment>